<feature type="domain" description="Cytochrome c" evidence="8">
    <location>
        <begin position="31"/>
        <end position="129"/>
    </location>
</feature>
<sequence length="462" mass="51785">MKLTTRSLFLKALPASALLTGFSTLLLSSMVSAQDSAPTFYADALPLFQKNCVACHQPDGPKVGGITAPMSLMDYDQAKLWAPMIKNALITGYMPPWGAHDRHRGEFKDERYIEDNELAMLVAWVDGGALEGNPADAADNSGLVAEAGSTAFPESGWWIGDPDLVVQFDRPVYVKDDIMDWQPTVQMPVPEGAHTEPKWVSKAELAPGGPWVHHIVSSHMGVGVPGRGPFTYPEGWGVLMPEDPFITVNMHYHKDPGEGTAITDMTRAGFVFYEDGTVIDHVVETNLLPHSGWTIPPGDPNYKVTNTHEIEEDIYLLSMGPHMHYRGKAMRYEVEYPDGERETLLWVPDYDFNWQFLYEYQEPKFLPAGSVMHMSWWFDNSTQNRWNPDSNAAVEYGPETTDEMANARIYFAPTTKRGIIVGNDIPADILETAQKEEQARRERANLLDQSEDDLNWLTEDSD</sequence>
<dbReference type="InterPro" id="IPR009056">
    <property type="entry name" value="Cyt_c-like_dom"/>
</dbReference>
<evidence type="ECO:0000313" key="10">
    <source>
        <dbReference type="Proteomes" id="UP000218767"/>
    </source>
</evidence>
<organism evidence="9 10">
    <name type="scientific">SAR86 cluster bacterium</name>
    <dbReference type="NCBI Taxonomy" id="2030880"/>
    <lineage>
        <taxon>Bacteria</taxon>
        <taxon>Pseudomonadati</taxon>
        <taxon>Pseudomonadota</taxon>
        <taxon>Gammaproteobacteria</taxon>
        <taxon>SAR86 cluster</taxon>
    </lineage>
</organism>
<dbReference type="Gene3D" id="1.10.760.10">
    <property type="entry name" value="Cytochrome c-like domain"/>
    <property type="match status" value="1"/>
</dbReference>
<dbReference type="SUPFAM" id="SSF46626">
    <property type="entry name" value="Cytochrome c"/>
    <property type="match status" value="1"/>
</dbReference>
<dbReference type="EMBL" id="NVUL01000002">
    <property type="protein sequence ID" value="PCI82132.1"/>
    <property type="molecule type" value="Genomic_DNA"/>
</dbReference>
<dbReference type="GO" id="GO:0046872">
    <property type="term" value="F:metal ion binding"/>
    <property type="evidence" value="ECO:0007669"/>
    <property type="project" value="UniProtKB-KW"/>
</dbReference>
<evidence type="ECO:0000256" key="3">
    <source>
        <dbReference type="ARBA" id="ARBA00023004"/>
    </source>
</evidence>
<comment type="caution">
    <text evidence="9">The sequence shown here is derived from an EMBL/GenBank/DDBJ whole genome shotgun (WGS) entry which is preliminary data.</text>
</comment>
<evidence type="ECO:0000256" key="6">
    <source>
        <dbReference type="SAM" id="MobiDB-lite"/>
    </source>
</evidence>
<evidence type="ECO:0000256" key="7">
    <source>
        <dbReference type="SAM" id="SignalP"/>
    </source>
</evidence>
<reference evidence="10" key="1">
    <citation type="submission" date="2017-08" db="EMBL/GenBank/DDBJ databases">
        <title>A dynamic microbial community with high functional redundancy inhabits the cold, oxic subseafloor aquifer.</title>
        <authorList>
            <person name="Tully B.J."/>
            <person name="Wheat C.G."/>
            <person name="Glazer B.T."/>
            <person name="Huber J.A."/>
        </authorList>
    </citation>
    <scope>NUCLEOTIDE SEQUENCE [LARGE SCALE GENOMIC DNA]</scope>
</reference>
<dbReference type="Pfam" id="PF00034">
    <property type="entry name" value="Cytochrom_C"/>
    <property type="match status" value="1"/>
</dbReference>
<dbReference type="PROSITE" id="PS51007">
    <property type="entry name" value="CYTC"/>
    <property type="match status" value="1"/>
</dbReference>
<dbReference type="GO" id="GO:0020037">
    <property type="term" value="F:heme binding"/>
    <property type="evidence" value="ECO:0007669"/>
    <property type="project" value="InterPro"/>
</dbReference>
<name>A0A2A4XHI9_9GAMM</name>
<dbReference type="InterPro" id="IPR008977">
    <property type="entry name" value="PHM/PNGase_F_dom_sf"/>
</dbReference>
<gene>
    <name evidence="9" type="ORF">COB20_00560</name>
</gene>
<keyword evidence="3 5" id="KW-0408">Iron</keyword>
<feature type="compositionally biased region" description="Acidic residues" evidence="6">
    <location>
        <begin position="449"/>
        <end position="462"/>
    </location>
</feature>
<evidence type="ECO:0000256" key="1">
    <source>
        <dbReference type="ARBA" id="ARBA00022617"/>
    </source>
</evidence>
<dbReference type="AlphaFoldDB" id="A0A2A4XHI9"/>
<protein>
    <recommendedName>
        <fullName evidence="8">Cytochrome c domain-containing protein</fullName>
    </recommendedName>
</protein>
<dbReference type="Gene3D" id="2.60.120.230">
    <property type="match status" value="1"/>
</dbReference>
<evidence type="ECO:0000256" key="4">
    <source>
        <dbReference type="ARBA" id="ARBA00023157"/>
    </source>
</evidence>
<evidence type="ECO:0000259" key="8">
    <source>
        <dbReference type="PROSITE" id="PS51007"/>
    </source>
</evidence>
<keyword evidence="7" id="KW-0732">Signal</keyword>
<feature type="signal peptide" evidence="7">
    <location>
        <begin position="1"/>
        <end position="33"/>
    </location>
</feature>
<feature type="region of interest" description="Disordered" evidence="6">
    <location>
        <begin position="440"/>
        <end position="462"/>
    </location>
</feature>
<dbReference type="GO" id="GO:0016715">
    <property type="term" value="F:oxidoreductase activity, acting on paired donors, with incorporation or reduction of molecular oxygen, reduced ascorbate as one donor, and incorporation of one atom of oxygen"/>
    <property type="evidence" value="ECO:0007669"/>
    <property type="project" value="InterPro"/>
</dbReference>
<keyword evidence="1 5" id="KW-0349">Heme</keyword>
<keyword evidence="4" id="KW-1015">Disulfide bond</keyword>
<dbReference type="InterPro" id="IPR036909">
    <property type="entry name" value="Cyt_c-like_dom_sf"/>
</dbReference>
<evidence type="ECO:0000313" key="9">
    <source>
        <dbReference type="EMBL" id="PCI82132.1"/>
    </source>
</evidence>
<dbReference type="SUPFAM" id="SSF49742">
    <property type="entry name" value="PHM/PNGase F"/>
    <property type="match status" value="2"/>
</dbReference>
<feature type="chain" id="PRO_5013195737" description="Cytochrome c domain-containing protein" evidence="7">
    <location>
        <begin position="34"/>
        <end position="462"/>
    </location>
</feature>
<dbReference type="GO" id="GO:0009055">
    <property type="term" value="F:electron transfer activity"/>
    <property type="evidence" value="ECO:0007669"/>
    <property type="project" value="InterPro"/>
</dbReference>
<accession>A0A2A4XHI9</accession>
<dbReference type="InterPro" id="IPR014784">
    <property type="entry name" value="Cu2_ascorb_mOase-like_C"/>
</dbReference>
<evidence type="ECO:0000256" key="2">
    <source>
        <dbReference type="ARBA" id="ARBA00022723"/>
    </source>
</evidence>
<keyword evidence="2 5" id="KW-0479">Metal-binding</keyword>
<dbReference type="Proteomes" id="UP000218767">
    <property type="component" value="Unassembled WGS sequence"/>
</dbReference>
<proteinExistence type="predicted"/>
<evidence type="ECO:0000256" key="5">
    <source>
        <dbReference type="PROSITE-ProRule" id="PRU00433"/>
    </source>
</evidence>